<dbReference type="RefSeq" id="WP_379711183.1">
    <property type="nucleotide sequence ID" value="NZ_JBHSCZ010000006.1"/>
</dbReference>
<name>A0ABV8QUW1_9BACT</name>
<accession>A0ABV8QUW1</accession>
<reference evidence="2" key="1">
    <citation type="journal article" date="2019" name="Int. J. Syst. Evol. Microbiol.">
        <title>The Global Catalogue of Microorganisms (GCM) 10K type strain sequencing project: providing services to taxonomists for standard genome sequencing and annotation.</title>
        <authorList>
            <consortium name="The Broad Institute Genomics Platform"/>
            <consortium name="The Broad Institute Genome Sequencing Center for Infectious Disease"/>
            <person name="Wu L."/>
            <person name="Ma J."/>
        </authorList>
    </citation>
    <scope>NUCLEOTIDE SEQUENCE [LARGE SCALE GENOMIC DNA]</scope>
    <source>
        <strain evidence="2">CECT 8289</strain>
    </source>
</reference>
<evidence type="ECO:0000313" key="1">
    <source>
        <dbReference type="EMBL" id="MFC4263967.1"/>
    </source>
</evidence>
<gene>
    <name evidence="1" type="ORF">ACFOWM_13820</name>
</gene>
<dbReference type="EMBL" id="JBHSCZ010000006">
    <property type="protein sequence ID" value="MFC4263967.1"/>
    <property type="molecule type" value="Genomic_DNA"/>
</dbReference>
<sequence>MRKTLILIIFIWTSLLSKSQSKLDSILNEVEKENKEIFFSRIYSIKNTASNIKYKTYQNQGANNSTYLILKSDSSFVYYTVYEVGFDLSLGKWTEFKHGKILLNWDRKKTIDATKDKNQYQKYFAYSSPLPLSITNWIVKRNGEKLEPFK</sequence>
<evidence type="ECO:0000313" key="2">
    <source>
        <dbReference type="Proteomes" id="UP001595907"/>
    </source>
</evidence>
<protein>
    <submittedName>
        <fullName evidence="1">Uncharacterized protein</fullName>
    </submittedName>
</protein>
<proteinExistence type="predicted"/>
<dbReference type="Proteomes" id="UP001595907">
    <property type="component" value="Unassembled WGS sequence"/>
</dbReference>
<keyword evidence="2" id="KW-1185">Reference proteome</keyword>
<organism evidence="1 2">
    <name type="scientific">Ferruginibacter yonginensis</name>
    <dbReference type="NCBI Taxonomy" id="1310416"/>
    <lineage>
        <taxon>Bacteria</taxon>
        <taxon>Pseudomonadati</taxon>
        <taxon>Bacteroidota</taxon>
        <taxon>Chitinophagia</taxon>
        <taxon>Chitinophagales</taxon>
        <taxon>Chitinophagaceae</taxon>
        <taxon>Ferruginibacter</taxon>
    </lineage>
</organism>
<comment type="caution">
    <text evidence="1">The sequence shown here is derived from an EMBL/GenBank/DDBJ whole genome shotgun (WGS) entry which is preliminary data.</text>
</comment>